<evidence type="ECO:0000256" key="1">
    <source>
        <dbReference type="SAM" id="MobiDB-lite"/>
    </source>
</evidence>
<protein>
    <submittedName>
        <fullName evidence="3">Uncharacterized protein</fullName>
    </submittedName>
</protein>
<proteinExistence type="predicted"/>
<accession>A0ABS8D7F4</accession>
<organism evidence="3 4">
    <name type="scientific">Leeia speluncae</name>
    <dbReference type="NCBI Taxonomy" id="2884804"/>
    <lineage>
        <taxon>Bacteria</taxon>
        <taxon>Pseudomonadati</taxon>
        <taxon>Pseudomonadota</taxon>
        <taxon>Betaproteobacteria</taxon>
        <taxon>Neisseriales</taxon>
        <taxon>Leeiaceae</taxon>
        <taxon>Leeia</taxon>
    </lineage>
</organism>
<evidence type="ECO:0000313" key="3">
    <source>
        <dbReference type="EMBL" id="MCB6184117.1"/>
    </source>
</evidence>
<dbReference type="RefSeq" id="WP_227180918.1">
    <property type="nucleotide sequence ID" value="NZ_JAJBZT010000005.1"/>
</dbReference>
<dbReference type="Proteomes" id="UP001165395">
    <property type="component" value="Unassembled WGS sequence"/>
</dbReference>
<dbReference type="EMBL" id="JAJBZT010000005">
    <property type="protein sequence ID" value="MCB6184117.1"/>
    <property type="molecule type" value="Genomic_DNA"/>
</dbReference>
<keyword evidence="2" id="KW-0732">Signal</keyword>
<feature type="region of interest" description="Disordered" evidence="1">
    <location>
        <begin position="102"/>
        <end position="131"/>
    </location>
</feature>
<feature type="chain" id="PRO_5045561098" evidence="2">
    <location>
        <begin position="23"/>
        <end position="131"/>
    </location>
</feature>
<gene>
    <name evidence="3" type="ORF">LIN78_11225</name>
</gene>
<reference evidence="3" key="1">
    <citation type="submission" date="2021-10" db="EMBL/GenBank/DDBJ databases">
        <title>The complete genome sequence of Leeia sp. TBRC 13508.</title>
        <authorList>
            <person name="Charoenyingcharoen P."/>
            <person name="Yukphan P."/>
        </authorList>
    </citation>
    <scope>NUCLEOTIDE SEQUENCE</scope>
    <source>
        <strain evidence="3">TBRC 13508</strain>
    </source>
</reference>
<feature type="signal peptide" evidence="2">
    <location>
        <begin position="1"/>
        <end position="22"/>
    </location>
</feature>
<comment type="caution">
    <text evidence="3">The sequence shown here is derived from an EMBL/GenBank/DDBJ whole genome shotgun (WGS) entry which is preliminary data.</text>
</comment>
<evidence type="ECO:0000256" key="2">
    <source>
        <dbReference type="SAM" id="SignalP"/>
    </source>
</evidence>
<keyword evidence="4" id="KW-1185">Reference proteome</keyword>
<feature type="compositionally biased region" description="Basic and acidic residues" evidence="1">
    <location>
        <begin position="109"/>
        <end position="125"/>
    </location>
</feature>
<sequence length="131" mass="15423">MKRMMVGMVSIWLAFASLQVMGNPSSVMDKRVPPSEMDADRLKQEQQWRETRLQQAVANGDISAEEADKIRQRWQKQAELFDKWQKGTLTQEEREVVEKILEKKRRRWDKKDPPNKDRQGDDGSSKRPPKI</sequence>
<name>A0ABS8D7F4_9NEIS</name>
<evidence type="ECO:0000313" key="4">
    <source>
        <dbReference type="Proteomes" id="UP001165395"/>
    </source>
</evidence>